<dbReference type="InterPro" id="IPR011989">
    <property type="entry name" value="ARM-like"/>
</dbReference>
<sequence>MPSLSRQLARLKDAPAIAQGVERDYSSLIFDKHEAAALDREQALKVGLAGLAQLKKLLPEVDEISPQLFDESTVNFNRTTIDKEENTKLHETLEHFIAVIAPYFHHQACKQVLEWLIYRYQIHTHEAEFLAIALLPFHDTNSYGRLCSILYLPKHDFAWLKDVTKNGAPIPFGQLPRQCLIAGGNLHLIGAVAGYATQLTKMFAEYFITRNYQFYYVFFVKLISSLFEDTANATDQTLSRIIPHLGVALKSKVLPFKMAGMVLVSQLSMTVTFTPEAIQPILSLLLHKVNPRIFTTVMDTLIVICQRQNLQTLPVNRLYGILKRAKELNFLTYLAEVQKLTDLTGFLVPLWRALFDLTNREVTDDELSTFYSVFELTTESNMMSPRQARDLVALVLELIAAKEVTKLPKVLAHNLKSVILRFADEFDAARAKYIKNKDDQTVATLIEQCKIKSYELGEIIEDKKRKRRRNRNSSTRSANDDEAAPSKEARPDRGEIINATTEALAPKPYRETPITIIFKLASKKWDDAVFMLKSFSRPDYIKRHSTADFESFAVKAISLATSQSIPILSELKAALAYIPISPEFALQLISKTGNQPTPKKRKAVGVASTNEVAFNGESDEQYEKRLTMSLEVLKINDFVTPDARLFAFLFNLIETIVETEAKAKLSAYNLGVIISIFLKYVKDPNSVSSISKSLRLDPIVKVIRFTYDHSVLRNALQILALLAPLMPSLVVTHIMSVFAFMGDGGLIKKDNDLTLSIIEEALHALFSAIMSSARDNSDRAKLNVRRRLLEVSQVFAISLADVPAHRRMRILRAVANTVSPDDVWIIVGAIFDDFCGKWSKATSKKTDVDQLHDITLEFIAEFEPEHQLATAIQLIDYVIEVGPDSPTQQLSRLGKKSKNATPSGIVVFDRTHRSIQKLRHYRFLVFGWVLKFLNYKPLYEQLGALSDDEIYDRMLGVGKKLLITVTNLSDFVDADLALAEKSVKELENAKTADATATNAATQALRYWVALASKTDVICDRMRCLLPANVSGHIICDLLADADDAASGVDGRIRDRALQLLNIKLINQGGFDADGNDIHAEYLIKFAEKLTDWIRPAETHDEITLCQNAAFSLKLVAKRIPPAEGQKVFTRTLEKCVALLRNWSSLDEAMVGNVLLLLGELVRSQDFKATMLNSDGICKILLDILKESESRAAQVIEQIEADRQKAAAALKNAATPGRGGATPNIDAVNTRRQRNTHMSLCGRQYGDDALLLCSLTCSQRLFDFAASYVTTFFERFLHVVSQLSAKYLADPGIQEKATDEAAKEVLASPRLDNIRIRLGLIRTAMSKQELRLFVDPFKNVAIKFAKRPLSLSTVASLIGDSLKAAKSDQVAKVIEELAELFTLLFKFRRNDTNVEKFELYNYAEDAIISAFLTLVDHMKATSLRPMINGFTDHIRNSLTASKAPYESRLMALTVFNFANQFLDSYHSLALPYFVHLFDLGIKILRDLNASKKPANELFIDGTKAGTIHQAQAHRLIILILNFVAKVARHSTFFNEDLANNCYAVIVDELDNYKVEKHEERCLPHLASTIYTISEAYVDLFNREICNRVLLRTRHESAKVRYRATLVFENLVDRIGDSLAPLLPMVVQYLSELLEDTNPKVTAQCEKTIRLLRSKFGDEVLGKE</sequence>
<dbReference type="InterPro" id="IPR016024">
    <property type="entry name" value="ARM-type_fold"/>
</dbReference>
<dbReference type="SMART" id="SM01036">
    <property type="entry name" value="BP28CT"/>
    <property type="match status" value="1"/>
</dbReference>
<feature type="region of interest" description="Disordered" evidence="8">
    <location>
        <begin position="464"/>
        <end position="501"/>
    </location>
</feature>
<dbReference type="Pfam" id="PF08146">
    <property type="entry name" value="BP28CT"/>
    <property type="match status" value="1"/>
</dbReference>
<evidence type="ECO:0000256" key="3">
    <source>
        <dbReference type="ARBA" id="ARBA00022517"/>
    </source>
</evidence>
<keyword evidence="6 7" id="KW-0687">Ribonucleoprotein</keyword>
<name>A0A7E4ULQ3_PANRE</name>
<evidence type="ECO:0000256" key="8">
    <source>
        <dbReference type="SAM" id="MobiDB-lite"/>
    </source>
</evidence>
<dbReference type="PANTHER" id="PTHR13457:SF1">
    <property type="entry name" value="HEAT REPEAT-CONTAINING PROTEIN 1"/>
    <property type="match status" value="1"/>
</dbReference>
<dbReference type="Pfam" id="PF23243">
    <property type="entry name" value="HEAT_HEATR1"/>
    <property type="match status" value="1"/>
</dbReference>
<dbReference type="GO" id="GO:0045943">
    <property type="term" value="P:positive regulation of transcription by RNA polymerase I"/>
    <property type="evidence" value="ECO:0007669"/>
    <property type="project" value="TreeGrafter"/>
</dbReference>
<evidence type="ECO:0000313" key="11">
    <source>
        <dbReference type="WBParaSite" id="Pan_g10262.t1"/>
    </source>
</evidence>
<dbReference type="InterPro" id="IPR012954">
    <property type="entry name" value="BP28_C_dom"/>
</dbReference>
<organism evidence="10 11">
    <name type="scientific">Panagrellus redivivus</name>
    <name type="common">Microworm</name>
    <dbReference type="NCBI Taxonomy" id="6233"/>
    <lineage>
        <taxon>Eukaryota</taxon>
        <taxon>Metazoa</taxon>
        <taxon>Ecdysozoa</taxon>
        <taxon>Nematoda</taxon>
        <taxon>Chromadorea</taxon>
        <taxon>Rhabditida</taxon>
        <taxon>Tylenchina</taxon>
        <taxon>Panagrolaimomorpha</taxon>
        <taxon>Panagrolaimoidea</taxon>
        <taxon>Panagrolaimidae</taxon>
        <taxon>Panagrellus</taxon>
    </lineage>
</organism>
<dbReference type="GO" id="GO:0000462">
    <property type="term" value="P:maturation of SSU-rRNA from tricistronic rRNA transcript (SSU-rRNA, 5.8S rRNA, LSU-rRNA)"/>
    <property type="evidence" value="ECO:0007669"/>
    <property type="project" value="TreeGrafter"/>
</dbReference>
<keyword evidence="5 7" id="KW-0539">Nucleus</keyword>
<accession>A0A7E4ULQ3</accession>
<evidence type="ECO:0000256" key="5">
    <source>
        <dbReference type="ARBA" id="ARBA00023242"/>
    </source>
</evidence>
<keyword evidence="3 7" id="KW-0690">Ribosome biogenesis</keyword>
<evidence type="ECO:0000256" key="7">
    <source>
        <dbReference type="RuleBase" id="RU367065"/>
    </source>
</evidence>
<dbReference type="GO" id="GO:0034455">
    <property type="term" value="C:t-UTP complex"/>
    <property type="evidence" value="ECO:0007669"/>
    <property type="project" value="TreeGrafter"/>
</dbReference>
<dbReference type="GO" id="GO:0030515">
    <property type="term" value="F:snoRNA binding"/>
    <property type="evidence" value="ECO:0007669"/>
    <property type="project" value="TreeGrafter"/>
</dbReference>
<dbReference type="Gene3D" id="1.25.10.10">
    <property type="entry name" value="Leucine-rich Repeat Variant"/>
    <property type="match status" value="1"/>
</dbReference>
<keyword evidence="10" id="KW-1185">Reference proteome</keyword>
<feature type="domain" description="BP28 C-terminal" evidence="9">
    <location>
        <begin position="1366"/>
        <end position="1531"/>
    </location>
</feature>
<comment type="subcellular location">
    <subcellularLocation>
        <location evidence="1 7">Nucleus</location>
        <location evidence="1 7">Nucleolus</location>
    </subcellularLocation>
</comment>
<dbReference type="InterPro" id="IPR022125">
    <property type="entry name" value="U3snoRNP10_N"/>
</dbReference>
<dbReference type="SUPFAM" id="SSF48371">
    <property type="entry name" value="ARM repeat"/>
    <property type="match status" value="2"/>
</dbReference>
<evidence type="ECO:0000256" key="4">
    <source>
        <dbReference type="ARBA" id="ARBA00022552"/>
    </source>
</evidence>
<dbReference type="GO" id="GO:0030686">
    <property type="term" value="C:90S preribosome"/>
    <property type="evidence" value="ECO:0007669"/>
    <property type="project" value="TreeGrafter"/>
</dbReference>
<dbReference type="Pfam" id="PF12397">
    <property type="entry name" value="U3snoRNP10"/>
    <property type="match status" value="1"/>
</dbReference>
<evidence type="ECO:0000256" key="1">
    <source>
        <dbReference type="ARBA" id="ARBA00004604"/>
    </source>
</evidence>
<keyword evidence="4 7" id="KW-0698">rRNA processing</keyword>
<comment type="function">
    <text evidence="7">Involved in nucleolar processing of pre-18S ribosomal RNA.</text>
</comment>
<evidence type="ECO:0000313" key="10">
    <source>
        <dbReference type="Proteomes" id="UP000492821"/>
    </source>
</evidence>
<dbReference type="InterPro" id="IPR056473">
    <property type="entry name" value="HEAT_Utp10/HEAT1"/>
</dbReference>
<dbReference type="PANTHER" id="PTHR13457">
    <property type="entry name" value="BAP28"/>
    <property type="match status" value="1"/>
</dbReference>
<comment type="similarity">
    <text evidence="2 7">Belongs to the HEATR1/UTP10 family.</text>
</comment>
<reference evidence="10" key="1">
    <citation type="journal article" date="2013" name="Genetics">
        <title>The draft genome and transcriptome of Panagrellus redivivus are shaped by the harsh demands of a free-living lifestyle.</title>
        <authorList>
            <person name="Srinivasan J."/>
            <person name="Dillman A.R."/>
            <person name="Macchietto M.G."/>
            <person name="Heikkinen L."/>
            <person name="Lakso M."/>
            <person name="Fracchia K.M."/>
            <person name="Antoshechkin I."/>
            <person name="Mortazavi A."/>
            <person name="Wong G."/>
            <person name="Sternberg P.W."/>
        </authorList>
    </citation>
    <scope>NUCLEOTIDE SEQUENCE [LARGE SCALE GENOMIC DNA]</scope>
    <source>
        <strain evidence="10">MT8872</strain>
    </source>
</reference>
<dbReference type="InterPro" id="IPR040191">
    <property type="entry name" value="UTP10"/>
</dbReference>
<proteinExistence type="inferred from homology"/>
<feature type="compositionally biased region" description="Basic and acidic residues" evidence="8">
    <location>
        <begin position="484"/>
        <end position="495"/>
    </location>
</feature>
<dbReference type="WBParaSite" id="Pan_g10262.t1">
    <property type="protein sequence ID" value="Pan_g10262.t1"/>
    <property type="gene ID" value="Pan_g10262"/>
</dbReference>
<dbReference type="Proteomes" id="UP000492821">
    <property type="component" value="Unassembled WGS sequence"/>
</dbReference>
<evidence type="ECO:0000256" key="2">
    <source>
        <dbReference type="ARBA" id="ARBA00010559"/>
    </source>
</evidence>
<reference evidence="11" key="2">
    <citation type="submission" date="2020-10" db="UniProtKB">
        <authorList>
            <consortium name="WormBaseParasite"/>
        </authorList>
    </citation>
    <scope>IDENTIFICATION</scope>
</reference>
<evidence type="ECO:0000259" key="9">
    <source>
        <dbReference type="SMART" id="SM01036"/>
    </source>
</evidence>
<evidence type="ECO:0000256" key="6">
    <source>
        <dbReference type="ARBA" id="ARBA00023274"/>
    </source>
</evidence>
<dbReference type="GO" id="GO:0032040">
    <property type="term" value="C:small-subunit processome"/>
    <property type="evidence" value="ECO:0007669"/>
    <property type="project" value="TreeGrafter"/>
</dbReference>
<protein>
    <recommendedName>
        <fullName evidence="7">HEAT repeat-containing protein 1</fullName>
    </recommendedName>
</protein>